<dbReference type="VEuPathDB" id="ToxoDB:BESB_039440"/>
<feature type="compositionally biased region" description="Basic and acidic residues" evidence="3">
    <location>
        <begin position="420"/>
        <end position="440"/>
    </location>
</feature>
<dbReference type="RefSeq" id="XP_029221495.1">
    <property type="nucleotide sequence ID" value="XM_029362530.1"/>
</dbReference>
<proteinExistence type="predicted"/>
<feature type="region of interest" description="Disordered" evidence="3">
    <location>
        <begin position="210"/>
        <end position="237"/>
    </location>
</feature>
<feature type="region of interest" description="Disordered" evidence="3">
    <location>
        <begin position="2072"/>
        <end position="2099"/>
    </location>
</feature>
<dbReference type="GeneID" id="40308925"/>
<dbReference type="InterPro" id="IPR029026">
    <property type="entry name" value="tRNA_m1G_MTases_N"/>
</dbReference>
<feature type="region of interest" description="Disordered" evidence="3">
    <location>
        <begin position="1759"/>
        <end position="1789"/>
    </location>
</feature>
<feature type="compositionally biased region" description="Low complexity" evidence="3">
    <location>
        <begin position="1391"/>
        <end position="1406"/>
    </location>
</feature>
<feature type="region of interest" description="Disordered" evidence="3">
    <location>
        <begin position="2569"/>
        <end position="2598"/>
    </location>
</feature>
<feature type="compositionally biased region" description="Polar residues" evidence="3">
    <location>
        <begin position="2588"/>
        <end position="2598"/>
    </location>
</feature>
<feature type="compositionally biased region" description="Low complexity" evidence="3">
    <location>
        <begin position="1073"/>
        <end position="1083"/>
    </location>
</feature>
<feature type="compositionally biased region" description="Low complexity" evidence="3">
    <location>
        <begin position="836"/>
        <end position="845"/>
    </location>
</feature>
<evidence type="ECO:0000256" key="2">
    <source>
        <dbReference type="ARBA" id="ARBA00022679"/>
    </source>
</evidence>
<sequence>MPPTPGILMPPTPGTLMPPTPGTLMPPTPGTLMPPTPGTLMPPTPGTLMPPTPGTLSPHPQPPPALFKMFPLPSPPPSSSSASNSPPVAAGSPFSPVLVSLVRFCCDLSRLPVTPSAAHPLLSSFVAQLLTSPSSPPCAPDSRSDAVSAQGAHSREALLREISSLLLPNALFQWRLAKLQESGASARPVPFSASFLSAASQNSCLSSPSAPGYSRAQDAHRNCGASDAERAAEREDALPHAAHGATAFFGSSASSLADSPLSLPVVRLLLEAFLLLLHACSNEQRQALIFPPSAAASSARAPRALQGVLRPFRLLLLLASSSVSASSKREGKGEKKARRRERESAKHNKDAASANDAEASAAPKGRLNKKRGKEANPQLALSWVLQGPPQDKATLARLASRVLFEASAPQPPASSAACEPCRRLRGRGDSETGGGRERLSAGEQDAAEADFGLLFTPCACALSAGSEWVMSELLCTRERILDAEEFQHGDLGLTRAEEAARGGADADKAGRQAPGDEVDTRAEDAHGIRFDEALTCEGTCAMLEMWLALLNERKEHLEIRRLSRRLLPLLHELVTSPVFRSQRKCMFTRVLPRVLRHGLNPRQAAVFMLSLVSTLLDGRTSFCLSTAERGLLSSLAPEDGAAQEQAADAQCALAHPTLVFPPSSCFVAASAPSLNSQTTAVSAPGSVLFSRTVSARPNGTGHRAPEPTVGSAKCLEAPRSKLEQLADREDAFDLALRFPDIFFCAAFSLKRFGDDMLCVAQRGVGARDPCLDSADARWTWLFAGLVDSAPLSRKRARALLEHVQAAVQQPLLHTLRERQKAAQRGQRAKARESGPAGLSSCDASGAGADGEEARLSMFEQELKSCGVSAEEQEVGWQAFLQLLEALEDFSQHLIKQQWKHMRRLCALAAKVSLSRLLARSAPPREAKKAAGIGHKASAFVALSCVSFAPSGAAGPVLTDAREMEADAEGAPRPAGGEAPPAVSPLILQPLWVETVLKRILSHDNALLTRSLLLVFLSSCIEDLHLYPLLWEFLRPSPKASAAGKPSATGEVGCTGGASEEAENAERRNDAAGRDFGSGTVSSSSVWTSATNLAARAAAAAEGGGGKAVSSIQGTDADGERPPELLCIGWDFFLHALLPNLAASNLYSRSSDSHIVEKVVKKFIQSRLVAEFLIHAWRLRAAGRHAGDAVNGEARSQRLSAPHGRDSNSSACAQCSAWGAEPHAEGCLCLESPFSLSGDAMTFLRGLAPCAYHEAAEKSVGGFVVAMSACNMTYTPFRIWLQALNGLPTWGSPSAPLLRSSSASSGGGRAASAATPRALCRLGRGFSRAQAPAFVALLRLLFEHIPAVIRSSLFSRLLQFLSLHAQRSALSPLDLALLFADAGDALTAPCPATAAAAPPRTTNAETPGTIRSPTPTSEGQRLLLTFFPDAAAFRASVLALFAALLRDAPAPERGDGETDAALEACESSGSETSCVADFPRDILCEKVAVGCLRMCGLAKGLSGGYDVQHEIAVLLFSSPALLRVYSRPALPSLAVRSKLAALSAFLRSEYIYRASASLPSPSSSPGASLETASAAAPFASELPLVAGEVVSYIVCHLTALMQADASAEAESDGSASAFSTNALCLNLPVYVSAVASLSLLASAGLQLRCIDTVTSRCEDIIQALGVDAASQKSPRDLILVSAALCLLAASVSHLLPPTADTLAPATPCGTDAAAAADADMEDRMKKASLRLFLVFLAKVNRPLATQHRHAALASLLETGEGDRKGSGSLLTTLSSSPSRMPVSSLPLSPADPRSASCSSSSLFAFAEVGDFSSWPGVISSFHRARATLLDTLSSATLRASRAVSSDAAAPLACSSLVGCFLQHEMMAQRAPAAAEHFQASDAAPSSSPPSASPSGSASLSLLSLPLPPSSLPREEILVVCPAAELELLSERLLSALALHIQRASDQDSEFARLAASRVRSPSASVLSLPRVVALGLLSEIEGCPPAALASLFRAIRRFALPLLLLPHHGPLGAEGTSPGALAALQALLVEFTTQTERIISDRTETALPLSAVREACLAVLSPLMLATESRCLRREERSRRNDHGGSDPQDDDAEAQSGPHDQKGAFVLNFAKALLGLGKNTLAVSRAAVVPLLSSLAVLGVHGATAGLESGEGDAGRRRISASSPPASSPPASPAASSGPRFFQLSDAYIRLLAEVLLHREFILLDGASATTVDPFGASAPWLAQDDQEEASLWRTPSSPLSVLTCSDPAAFFVASSPLCRAADQRASSCKPLFLPARLATLRQTPAFVRLLALSFFHLLGRASCTPATEKAGEMASSSEPQEGPEASLVVSLAASLSFKAFARDLLFRVSSRLLDIVTRAPSHSGGSREAAEDGDDGGAVGRDGEERKLGRNPGNYLPMPNSCHHRILLRGWQALASFAPFFRCAPAPVLDTLHTQIWKAVTMPQLADVRHYIDIMAVQVLLMFPTQSCTPLAAILLNFDSPTQTLIGALTIAGFFLLHEADAERVGGESKSLATMPNGDREHVKHTLFAAVAPYLTSNAAYPRGVAQYVVYEYLNKSRKDHQTPLAMGASEEQRNLRDQVGAAAAPTESSPFDKTSGGSLGAAVLHGLYRQLEESKECRKMRAKCSEVFPLWQPHVLGSLDSLLTVGPEGTSDVLYDAANKATASALAGIAVPPPPSSSSALGSAALGEGDGALGVEAVARTVLADFDLRPSWALAVALKDAIKEEMGVAWHGKGQEGEETMDNVVASLAARATSPGDKGEGEAKGAAPPTSAPNELDRNTSKEANAARDERDADGEKRAAGEKQDLVCQRKFVPQQNQRSKEDETARADLVSPWLYVGGEGEALERELRQRGELVVVASLVNKVPNLAGLARTCEVFDAKKLIIHNLDILNDPQFNTIGVSAHRWLPIEQVSADEVATYLMELKAQGYTVVGVEQTGSSEMLEAFTFDRKTALVLGAEKEGLPAALLVLMDACIEIPQLGLIRSLNVHVTGAMVIWEYTKQHALA</sequence>
<keyword evidence="2" id="KW-0808">Transferase</keyword>
<feature type="compositionally biased region" description="Basic and acidic residues" evidence="3">
    <location>
        <begin position="217"/>
        <end position="237"/>
    </location>
</feature>
<dbReference type="CDD" id="cd18091">
    <property type="entry name" value="SpoU-like_TRM3-like"/>
    <property type="match status" value="1"/>
</dbReference>
<feature type="region of interest" description="Disordered" evidence="3">
    <location>
        <begin position="1391"/>
        <end position="1415"/>
    </location>
</feature>
<dbReference type="GO" id="GO:0016423">
    <property type="term" value="F:tRNA (guanine) methyltransferase activity"/>
    <property type="evidence" value="ECO:0007669"/>
    <property type="project" value="InterPro"/>
</dbReference>
<dbReference type="InterPro" id="IPR029028">
    <property type="entry name" value="Alpha/beta_knot_MTases"/>
</dbReference>
<feature type="region of interest" description="Disordered" evidence="3">
    <location>
        <begin position="822"/>
        <end position="845"/>
    </location>
</feature>
<dbReference type="Gene3D" id="3.40.1280.10">
    <property type="match status" value="1"/>
</dbReference>
<protein>
    <recommendedName>
        <fullName evidence="4">tRNA/rRNA methyltransferase SpoU type domain-containing protein</fullName>
    </recommendedName>
</protein>
<feature type="region of interest" description="Disordered" evidence="3">
    <location>
        <begin position="2754"/>
        <end position="2827"/>
    </location>
</feature>
<comment type="caution">
    <text evidence="5">The sequence shown here is derived from an EMBL/GenBank/DDBJ whole genome shotgun (WGS) entry which is preliminary data.</text>
</comment>
<feature type="region of interest" description="Disordered" evidence="3">
    <location>
        <begin position="1040"/>
        <end position="1083"/>
    </location>
</feature>
<feature type="compositionally biased region" description="Pro residues" evidence="3">
    <location>
        <begin position="1"/>
        <end position="65"/>
    </location>
</feature>
<organism evidence="5 6">
    <name type="scientific">Besnoitia besnoiti</name>
    <name type="common">Apicomplexan protozoan</name>
    <dbReference type="NCBI Taxonomy" id="94643"/>
    <lineage>
        <taxon>Eukaryota</taxon>
        <taxon>Sar</taxon>
        <taxon>Alveolata</taxon>
        <taxon>Apicomplexa</taxon>
        <taxon>Conoidasida</taxon>
        <taxon>Coccidia</taxon>
        <taxon>Eucoccidiorida</taxon>
        <taxon>Eimeriorina</taxon>
        <taxon>Sarcocystidae</taxon>
        <taxon>Besnoitia</taxon>
    </lineage>
</organism>
<dbReference type="SUPFAM" id="SSF75217">
    <property type="entry name" value="alpha/beta knot"/>
    <property type="match status" value="1"/>
</dbReference>
<dbReference type="STRING" id="94643.A0A2A9MMW2"/>
<gene>
    <name evidence="5" type="ORF">BESB_039440</name>
</gene>
<dbReference type="GO" id="GO:0030488">
    <property type="term" value="P:tRNA methylation"/>
    <property type="evidence" value="ECO:0007669"/>
    <property type="project" value="InterPro"/>
</dbReference>
<evidence type="ECO:0000313" key="5">
    <source>
        <dbReference type="EMBL" id="PFH37486.1"/>
    </source>
</evidence>
<feature type="compositionally biased region" description="Basic and acidic residues" evidence="3">
    <location>
        <begin position="327"/>
        <end position="350"/>
    </location>
</feature>
<dbReference type="OrthoDB" id="241340at2759"/>
<dbReference type="InterPro" id="IPR044748">
    <property type="entry name" value="Trm3/TARBP1_C"/>
</dbReference>
<dbReference type="Pfam" id="PF00588">
    <property type="entry name" value="SpoU_methylase"/>
    <property type="match status" value="1"/>
</dbReference>
<feature type="region of interest" description="Disordered" evidence="3">
    <location>
        <begin position="2146"/>
        <end position="2177"/>
    </location>
</feature>
<feature type="compositionally biased region" description="Basic and acidic residues" evidence="3">
    <location>
        <begin position="1063"/>
        <end position="1072"/>
    </location>
</feature>
<feature type="compositionally biased region" description="Basic and acidic residues" evidence="3">
    <location>
        <begin position="2072"/>
        <end position="2084"/>
    </location>
</feature>
<feature type="compositionally biased region" description="Low complexity" evidence="3">
    <location>
        <begin position="351"/>
        <end position="362"/>
    </location>
</feature>
<dbReference type="PANTHER" id="PTHR12029">
    <property type="entry name" value="RNA METHYLTRANSFERASE"/>
    <property type="match status" value="1"/>
</dbReference>
<feature type="domain" description="tRNA/rRNA methyltransferase SpoU type" evidence="4">
    <location>
        <begin position="2856"/>
        <end position="2997"/>
    </location>
</feature>
<feature type="region of interest" description="Disordered" evidence="3">
    <location>
        <begin position="412"/>
        <end position="441"/>
    </location>
</feature>
<dbReference type="PANTHER" id="PTHR12029:SF11">
    <property type="entry name" value="METHYLTRANSFERASE TARBP1-RELATED"/>
    <property type="match status" value="1"/>
</dbReference>
<feature type="region of interest" description="Disordered" evidence="3">
    <location>
        <begin position="497"/>
        <end position="522"/>
    </location>
</feature>
<evidence type="ECO:0000256" key="1">
    <source>
        <dbReference type="ARBA" id="ARBA00022603"/>
    </source>
</evidence>
<feature type="compositionally biased region" description="Low complexity" evidence="3">
    <location>
        <begin position="79"/>
        <end position="89"/>
    </location>
</feature>
<feature type="compositionally biased region" description="Low complexity" evidence="3">
    <location>
        <begin position="1765"/>
        <end position="1789"/>
    </location>
</feature>
<evidence type="ECO:0000256" key="3">
    <source>
        <dbReference type="SAM" id="MobiDB-lite"/>
    </source>
</evidence>
<dbReference type="Proteomes" id="UP000224006">
    <property type="component" value="Chromosome II"/>
</dbReference>
<feature type="compositionally biased region" description="Basic and acidic residues" evidence="3">
    <location>
        <begin position="497"/>
        <end position="510"/>
    </location>
</feature>
<evidence type="ECO:0000313" key="6">
    <source>
        <dbReference type="Proteomes" id="UP000224006"/>
    </source>
</evidence>
<name>A0A2A9MMW2_BESBE</name>
<evidence type="ECO:0000259" key="4">
    <source>
        <dbReference type="Pfam" id="PF00588"/>
    </source>
</evidence>
<dbReference type="KEGG" id="bbes:BESB_039440"/>
<accession>A0A2A9MMW2</accession>
<dbReference type="InterPro" id="IPR045330">
    <property type="entry name" value="TRM3/TARBP1"/>
</dbReference>
<dbReference type="EMBL" id="NWUJ01000002">
    <property type="protein sequence ID" value="PFH37486.1"/>
    <property type="molecule type" value="Genomic_DNA"/>
</dbReference>
<keyword evidence="6" id="KW-1185">Reference proteome</keyword>
<dbReference type="GO" id="GO:0003723">
    <property type="term" value="F:RNA binding"/>
    <property type="evidence" value="ECO:0007669"/>
    <property type="project" value="InterPro"/>
</dbReference>
<keyword evidence="1" id="KW-0489">Methyltransferase</keyword>
<feature type="compositionally biased region" description="Basic and acidic residues" evidence="3">
    <location>
        <begin position="2777"/>
        <end position="2807"/>
    </location>
</feature>
<feature type="region of interest" description="Disordered" evidence="3">
    <location>
        <begin position="2360"/>
        <end position="2393"/>
    </location>
</feature>
<feature type="region of interest" description="Disordered" evidence="3">
    <location>
        <begin position="326"/>
        <end position="373"/>
    </location>
</feature>
<reference evidence="5 6" key="1">
    <citation type="submission" date="2017-09" db="EMBL/GenBank/DDBJ databases">
        <title>Genome sequencing of Besnoitia besnoiti strain Bb-Ger1.</title>
        <authorList>
            <person name="Schares G."/>
            <person name="Venepally P."/>
            <person name="Lorenzi H.A."/>
        </authorList>
    </citation>
    <scope>NUCLEOTIDE SEQUENCE [LARGE SCALE GENOMIC DNA]</scope>
    <source>
        <strain evidence="5 6">Bb-Ger1</strain>
    </source>
</reference>
<feature type="region of interest" description="Disordered" evidence="3">
    <location>
        <begin position="1"/>
        <end position="89"/>
    </location>
</feature>
<dbReference type="InterPro" id="IPR001537">
    <property type="entry name" value="SpoU_MeTrfase"/>
</dbReference>